<feature type="compositionally biased region" description="Basic and acidic residues" evidence="1">
    <location>
        <begin position="399"/>
        <end position="413"/>
    </location>
</feature>
<dbReference type="EMBL" id="CADCUX010000056">
    <property type="protein sequence ID" value="CAA9387802.1"/>
    <property type="molecule type" value="Genomic_DNA"/>
</dbReference>
<feature type="compositionally biased region" description="Basic residues" evidence="1">
    <location>
        <begin position="133"/>
        <end position="153"/>
    </location>
</feature>
<feature type="non-terminal residue" evidence="2">
    <location>
        <position position="448"/>
    </location>
</feature>
<feature type="compositionally biased region" description="Basic residues" evidence="1">
    <location>
        <begin position="415"/>
        <end position="424"/>
    </location>
</feature>
<name>A0A6J4NKK1_9BURK</name>
<proteinExistence type="predicted"/>
<evidence type="ECO:0000256" key="1">
    <source>
        <dbReference type="SAM" id="MobiDB-lite"/>
    </source>
</evidence>
<evidence type="ECO:0000313" key="2">
    <source>
        <dbReference type="EMBL" id="CAA9387802.1"/>
    </source>
</evidence>
<feature type="compositionally biased region" description="Basic and acidic residues" evidence="1">
    <location>
        <begin position="194"/>
        <end position="207"/>
    </location>
</feature>
<feature type="non-terminal residue" evidence="2">
    <location>
        <position position="1"/>
    </location>
</feature>
<accession>A0A6J4NKK1</accession>
<organism evidence="2">
    <name type="scientific">uncultured Ramlibacter sp</name>
    <dbReference type="NCBI Taxonomy" id="260755"/>
    <lineage>
        <taxon>Bacteria</taxon>
        <taxon>Pseudomonadati</taxon>
        <taxon>Pseudomonadota</taxon>
        <taxon>Betaproteobacteria</taxon>
        <taxon>Burkholderiales</taxon>
        <taxon>Comamonadaceae</taxon>
        <taxon>Ramlibacter</taxon>
        <taxon>environmental samples</taxon>
    </lineage>
</organism>
<sequence>ARHELEPLPCPGTAAHRACCFARRAGAARGLRRHLPPARRQHRGTVSAAAAAEPLVAADGEHRAGARLAGRHATGCGGRLSRHRAGQRAFASALAPRAAQRRRAGGGGQQTEAGTARPFAESLAGPAGDEARRRRRAERRPHHPAARCRRRWHRGDPVGAAGATALALRHGPGRRPAVCRQRRRGGAVPVCGRTDPDHGARGARDRPAGGPQPPLDQEHPAQPRRPQAVRHGGLEQQRGGARAARGRGPCRHLGDRPGQRQQAPVRKRAAQPERAGLGTGQRRAVDRRQRARRAGQRPGARLPDLGPRWRLLRLALELLGPERRPAGEAAAAGARRRIADARVLAGKPRGAAGARVLRGPHAGAVRQWRLRRAARLLEPAAAVGLQGGVRAVRRRQTRRSPDRRAHRFPEPGRKGLGKAGRRGAGRQGRTAGGRRRREHGLAGGAGAL</sequence>
<reference evidence="2" key="1">
    <citation type="submission" date="2020-02" db="EMBL/GenBank/DDBJ databases">
        <authorList>
            <person name="Meier V. D."/>
        </authorList>
    </citation>
    <scope>NUCLEOTIDE SEQUENCE</scope>
    <source>
        <strain evidence="2">AVDCRST_MAG51</strain>
    </source>
</reference>
<protein>
    <submittedName>
        <fullName evidence="2">L-sorbosone dehydrogenase</fullName>
    </submittedName>
</protein>
<feature type="region of interest" description="Disordered" evidence="1">
    <location>
        <begin position="74"/>
        <end position="304"/>
    </location>
</feature>
<feature type="region of interest" description="Disordered" evidence="1">
    <location>
        <begin position="392"/>
        <end position="448"/>
    </location>
</feature>
<dbReference type="AlphaFoldDB" id="A0A6J4NKK1"/>
<gene>
    <name evidence="2" type="ORF">AVDCRST_MAG51-240</name>
</gene>
<feature type="compositionally biased region" description="Low complexity" evidence="1">
    <location>
        <begin position="87"/>
        <end position="98"/>
    </location>
</feature>